<dbReference type="OrthoDB" id="6359816at2759"/>
<feature type="region of interest" description="Disordered" evidence="1">
    <location>
        <begin position="27"/>
        <end position="57"/>
    </location>
</feature>
<dbReference type="PANTHER" id="PTHR45632">
    <property type="entry name" value="LD33804P"/>
    <property type="match status" value="1"/>
</dbReference>
<protein>
    <recommendedName>
        <fullName evidence="2">BTB domain-containing protein</fullName>
    </recommendedName>
</protein>
<dbReference type="InterPro" id="IPR000210">
    <property type="entry name" value="BTB/POZ_dom"/>
</dbReference>
<feature type="compositionally biased region" description="Acidic residues" evidence="1">
    <location>
        <begin position="44"/>
        <end position="57"/>
    </location>
</feature>
<proteinExistence type="predicted"/>
<dbReference type="Pfam" id="PF00651">
    <property type="entry name" value="BTB"/>
    <property type="match status" value="1"/>
</dbReference>
<name>A0A8J2K490_9HEXA</name>
<dbReference type="InterPro" id="IPR011705">
    <property type="entry name" value="BACK"/>
</dbReference>
<feature type="domain" description="BTB" evidence="2">
    <location>
        <begin position="82"/>
        <end position="149"/>
    </location>
</feature>
<feature type="compositionally biased region" description="Basic residues" evidence="1">
    <location>
        <begin position="332"/>
        <end position="341"/>
    </location>
</feature>
<dbReference type="PROSITE" id="PS50097">
    <property type="entry name" value="BTB"/>
    <property type="match status" value="1"/>
</dbReference>
<evidence type="ECO:0000313" key="4">
    <source>
        <dbReference type="Proteomes" id="UP000708208"/>
    </source>
</evidence>
<dbReference type="CDD" id="cd18186">
    <property type="entry name" value="BTB_POZ_ZBTB_KLHL-like"/>
    <property type="match status" value="1"/>
</dbReference>
<organism evidence="3 4">
    <name type="scientific">Allacma fusca</name>
    <dbReference type="NCBI Taxonomy" id="39272"/>
    <lineage>
        <taxon>Eukaryota</taxon>
        <taxon>Metazoa</taxon>
        <taxon>Ecdysozoa</taxon>
        <taxon>Arthropoda</taxon>
        <taxon>Hexapoda</taxon>
        <taxon>Collembola</taxon>
        <taxon>Symphypleona</taxon>
        <taxon>Sminthuridae</taxon>
        <taxon>Allacma</taxon>
    </lineage>
</organism>
<dbReference type="Proteomes" id="UP000708208">
    <property type="component" value="Unassembled WGS sequence"/>
</dbReference>
<keyword evidence="4" id="KW-1185">Reference proteome</keyword>
<evidence type="ECO:0000256" key="1">
    <source>
        <dbReference type="SAM" id="MobiDB-lite"/>
    </source>
</evidence>
<feature type="compositionally biased region" description="Pro residues" evidence="1">
    <location>
        <begin position="312"/>
        <end position="322"/>
    </location>
</feature>
<comment type="caution">
    <text evidence="3">The sequence shown here is derived from an EMBL/GenBank/DDBJ whole genome shotgun (WGS) entry which is preliminary data.</text>
</comment>
<reference evidence="3" key="1">
    <citation type="submission" date="2021-06" db="EMBL/GenBank/DDBJ databases">
        <authorList>
            <person name="Hodson N. C."/>
            <person name="Mongue J. A."/>
            <person name="Jaron S. K."/>
        </authorList>
    </citation>
    <scope>NUCLEOTIDE SEQUENCE</scope>
</reference>
<dbReference type="EMBL" id="CAJVCH010204952">
    <property type="protein sequence ID" value="CAG7731054.1"/>
    <property type="molecule type" value="Genomic_DNA"/>
</dbReference>
<gene>
    <name evidence="3" type="ORF">AFUS01_LOCUS19663</name>
</gene>
<evidence type="ECO:0000259" key="2">
    <source>
        <dbReference type="PROSITE" id="PS50097"/>
    </source>
</evidence>
<accession>A0A8J2K490</accession>
<dbReference type="AlphaFoldDB" id="A0A8J2K490"/>
<feature type="region of interest" description="Disordered" evidence="1">
    <location>
        <begin position="311"/>
        <end position="349"/>
    </location>
</feature>
<feature type="non-terminal residue" evidence="3">
    <location>
        <position position="349"/>
    </location>
</feature>
<sequence>CDIFPCERKILSLLILKGKATENLSTMKSLPEENFSGTATSSQIEEEDQNSSCDEEESEEILPDFVGHLARFDEYRRNMILTDVKFRGEPGVLTEAAELHAHKVILAVASPYFEELFQDGKSMYEIPFPTEVLDGILTFIYTGRVPTISEENLDSIMVLANSFKLPELLSRCRLILRAILNFGNYKKFENALKMFPLGDDTVMQLMTSDFINFSQSPEFVQLSFEKLQEIMGYKNPVSGSIPSASLLQGILTWVQAEIHNRQKHLLSLMQLVNLEEVPAEIMKRCMITLNTSYKNEGPSLKTNVMTFHCVDEPPPQPDPPLIPEEVPEEPRKKKRKFKRKKLPDNETQP</sequence>
<feature type="non-terminal residue" evidence="3">
    <location>
        <position position="1"/>
    </location>
</feature>
<dbReference type="SMART" id="SM00225">
    <property type="entry name" value="BTB"/>
    <property type="match status" value="1"/>
</dbReference>
<evidence type="ECO:0000313" key="3">
    <source>
        <dbReference type="EMBL" id="CAG7731054.1"/>
    </source>
</evidence>
<dbReference type="Pfam" id="PF07707">
    <property type="entry name" value="BACK"/>
    <property type="match status" value="1"/>
</dbReference>